<evidence type="ECO:0000256" key="4">
    <source>
        <dbReference type="ARBA" id="ARBA00023136"/>
    </source>
</evidence>
<dbReference type="GO" id="GO:0005230">
    <property type="term" value="F:extracellular ligand-gated monoatomic ion channel activity"/>
    <property type="evidence" value="ECO:0007669"/>
    <property type="project" value="InterPro"/>
</dbReference>
<dbReference type="GO" id="GO:0016020">
    <property type="term" value="C:membrane"/>
    <property type="evidence" value="ECO:0007669"/>
    <property type="project" value="UniProtKB-SubCell"/>
</dbReference>
<name>A0AAV5VP72_9BILA</name>
<dbReference type="InterPro" id="IPR006202">
    <property type="entry name" value="Neur_chan_lig-bd"/>
</dbReference>
<feature type="transmembrane region" description="Helical" evidence="5">
    <location>
        <begin position="297"/>
        <end position="319"/>
    </location>
</feature>
<dbReference type="InterPro" id="IPR018000">
    <property type="entry name" value="Neurotransmitter_ion_chnl_CS"/>
</dbReference>
<keyword evidence="4 5" id="KW-0472">Membrane</keyword>
<protein>
    <recommendedName>
        <fullName evidence="7">Neurotransmitter-gated ion-channel ligand-binding domain-containing protein</fullName>
    </recommendedName>
</protein>
<dbReference type="Proteomes" id="UP001432322">
    <property type="component" value="Unassembled WGS sequence"/>
</dbReference>
<dbReference type="GO" id="GO:0004888">
    <property type="term" value="F:transmembrane signaling receptor activity"/>
    <property type="evidence" value="ECO:0007669"/>
    <property type="project" value="InterPro"/>
</dbReference>
<feature type="transmembrane region" description="Helical" evidence="5">
    <location>
        <begin position="412"/>
        <end position="432"/>
    </location>
</feature>
<reference evidence="8" key="1">
    <citation type="submission" date="2023-10" db="EMBL/GenBank/DDBJ databases">
        <title>Genome assembly of Pristionchus species.</title>
        <authorList>
            <person name="Yoshida K."/>
            <person name="Sommer R.J."/>
        </authorList>
    </citation>
    <scope>NUCLEOTIDE SEQUENCE</scope>
    <source>
        <strain evidence="8">RS5133</strain>
    </source>
</reference>
<gene>
    <name evidence="8" type="ORF">PFISCL1PPCAC_12784</name>
</gene>
<dbReference type="SUPFAM" id="SSF63712">
    <property type="entry name" value="Nicotinic receptor ligand binding domain-like"/>
    <property type="match status" value="1"/>
</dbReference>
<evidence type="ECO:0000313" key="9">
    <source>
        <dbReference type="Proteomes" id="UP001432322"/>
    </source>
</evidence>
<evidence type="ECO:0000259" key="7">
    <source>
        <dbReference type="Pfam" id="PF02931"/>
    </source>
</evidence>
<feature type="signal peptide" evidence="6">
    <location>
        <begin position="1"/>
        <end position="40"/>
    </location>
</feature>
<evidence type="ECO:0000256" key="2">
    <source>
        <dbReference type="ARBA" id="ARBA00022692"/>
    </source>
</evidence>
<feature type="transmembrane region" description="Helical" evidence="5">
    <location>
        <begin position="331"/>
        <end position="355"/>
    </location>
</feature>
<evidence type="ECO:0000313" key="8">
    <source>
        <dbReference type="EMBL" id="GMT21487.1"/>
    </source>
</evidence>
<dbReference type="AlphaFoldDB" id="A0AAV5VP72"/>
<accession>A0AAV5VP72</accession>
<dbReference type="InterPro" id="IPR036734">
    <property type="entry name" value="Neur_chan_lig-bd_sf"/>
</dbReference>
<dbReference type="Gene3D" id="1.20.58.390">
    <property type="entry name" value="Neurotransmitter-gated ion-channel transmembrane domain"/>
    <property type="match status" value="1"/>
</dbReference>
<keyword evidence="3 5" id="KW-1133">Transmembrane helix</keyword>
<sequence length="447" mass="51545">SLSQKVPPYLRVSSVSHISMARIGSCLILLLLLLLSIAQARRSDNHAFIEANKQLYFKLFENYFSHVSPYNTESSGPLSANEPPAELHMTMEYVHLTHVREVQMTHDHVFGMHIAWRDPRLTWNPADFGNISYIYVRSSDVWMPEISACESTSFSLIVQDRMQKAKVYSSGHIEFFYLAYASFICDFSVVDFPFDQHWCFYCFMLPGYSENELVFRGHNMSEQLVMDTSEWRMHVNGFRHRSVREAGSVRQHKGEIYFDFLISRRATFWVLLLIIPTYFLILLILLGLFFGTDANNVNMAVNFGLISFTSVTFIIGIIAGTLPKSQNISLLGWYILFELTIITLAVMSVFMHTLVCSAARMGFKLWTGENIHKVHPDNVSDLEQREGVVVSTAHRFFKYLIEHVLQRGRANFSFFFILHTLNLVWLLCYAFADPPPLPFDYIVGEKN</sequence>
<feature type="non-terminal residue" evidence="8">
    <location>
        <position position="1"/>
    </location>
</feature>
<dbReference type="InterPro" id="IPR036719">
    <property type="entry name" value="Neuro-gated_channel_TM_sf"/>
</dbReference>
<dbReference type="PANTHER" id="PTHR18945">
    <property type="entry name" value="NEUROTRANSMITTER GATED ION CHANNEL"/>
    <property type="match status" value="1"/>
</dbReference>
<evidence type="ECO:0000256" key="6">
    <source>
        <dbReference type="SAM" id="SignalP"/>
    </source>
</evidence>
<evidence type="ECO:0000256" key="5">
    <source>
        <dbReference type="SAM" id="Phobius"/>
    </source>
</evidence>
<dbReference type="Pfam" id="PF02931">
    <property type="entry name" value="Neur_chan_LBD"/>
    <property type="match status" value="1"/>
</dbReference>
<keyword evidence="6" id="KW-0732">Signal</keyword>
<proteinExistence type="predicted"/>
<dbReference type="PROSITE" id="PS00236">
    <property type="entry name" value="NEUROTR_ION_CHANNEL"/>
    <property type="match status" value="1"/>
</dbReference>
<comment type="caution">
    <text evidence="8">The sequence shown here is derived from an EMBL/GenBank/DDBJ whole genome shotgun (WGS) entry which is preliminary data.</text>
</comment>
<keyword evidence="9" id="KW-1185">Reference proteome</keyword>
<dbReference type="Gene3D" id="2.70.170.10">
    <property type="entry name" value="Neurotransmitter-gated ion-channel ligand-binding domain"/>
    <property type="match status" value="1"/>
</dbReference>
<dbReference type="EMBL" id="BTSY01000004">
    <property type="protein sequence ID" value="GMT21487.1"/>
    <property type="molecule type" value="Genomic_DNA"/>
</dbReference>
<keyword evidence="2 5" id="KW-0812">Transmembrane</keyword>
<evidence type="ECO:0000256" key="3">
    <source>
        <dbReference type="ARBA" id="ARBA00022989"/>
    </source>
</evidence>
<organism evidence="8 9">
    <name type="scientific">Pristionchus fissidentatus</name>
    <dbReference type="NCBI Taxonomy" id="1538716"/>
    <lineage>
        <taxon>Eukaryota</taxon>
        <taxon>Metazoa</taxon>
        <taxon>Ecdysozoa</taxon>
        <taxon>Nematoda</taxon>
        <taxon>Chromadorea</taxon>
        <taxon>Rhabditida</taxon>
        <taxon>Rhabditina</taxon>
        <taxon>Diplogasteromorpha</taxon>
        <taxon>Diplogasteroidea</taxon>
        <taxon>Neodiplogasteridae</taxon>
        <taxon>Pristionchus</taxon>
    </lineage>
</organism>
<feature type="chain" id="PRO_5043708624" description="Neurotransmitter-gated ion-channel ligand-binding domain-containing protein" evidence="6">
    <location>
        <begin position="41"/>
        <end position="447"/>
    </location>
</feature>
<evidence type="ECO:0000256" key="1">
    <source>
        <dbReference type="ARBA" id="ARBA00004141"/>
    </source>
</evidence>
<feature type="domain" description="Neurotransmitter-gated ion-channel ligand-binding" evidence="7">
    <location>
        <begin position="53"/>
        <end position="265"/>
    </location>
</feature>
<dbReference type="SUPFAM" id="SSF90112">
    <property type="entry name" value="Neurotransmitter-gated ion-channel transmembrane pore"/>
    <property type="match status" value="1"/>
</dbReference>
<comment type="subcellular location">
    <subcellularLocation>
        <location evidence="1">Membrane</location>
        <topology evidence="1">Multi-pass membrane protein</topology>
    </subcellularLocation>
</comment>
<feature type="transmembrane region" description="Helical" evidence="5">
    <location>
        <begin position="268"/>
        <end position="290"/>
    </location>
</feature>
<dbReference type="InterPro" id="IPR038050">
    <property type="entry name" value="Neuro_actylchol_rec"/>
</dbReference>
<dbReference type="CDD" id="cd18989">
    <property type="entry name" value="LGIC_ECD_cation"/>
    <property type="match status" value="1"/>
</dbReference>
<dbReference type="InterPro" id="IPR006201">
    <property type="entry name" value="Neur_channel"/>
</dbReference>